<keyword evidence="4" id="KW-1185">Reference proteome</keyword>
<feature type="region of interest" description="Disordered" evidence="2">
    <location>
        <begin position="179"/>
        <end position="214"/>
    </location>
</feature>
<dbReference type="Gene3D" id="1.10.287.1490">
    <property type="match status" value="1"/>
</dbReference>
<evidence type="ECO:0000256" key="2">
    <source>
        <dbReference type="SAM" id="MobiDB-lite"/>
    </source>
</evidence>
<reference evidence="3 4" key="1">
    <citation type="submission" date="2019-02" db="EMBL/GenBank/DDBJ databases">
        <title>Deep-cultivation of Planctomycetes and their phenomic and genomic characterization uncovers novel biology.</title>
        <authorList>
            <person name="Wiegand S."/>
            <person name="Jogler M."/>
            <person name="Boedeker C."/>
            <person name="Pinto D."/>
            <person name="Vollmers J."/>
            <person name="Rivas-Marin E."/>
            <person name="Kohn T."/>
            <person name="Peeters S.H."/>
            <person name="Heuer A."/>
            <person name="Rast P."/>
            <person name="Oberbeckmann S."/>
            <person name="Bunk B."/>
            <person name="Jeske O."/>
            <person name="Meyerdierks A."/>
            <person name="Storesund J.E."/>
            <person name="Kallscheuer N."/>
            <person name="Luecker S."/>
            <person name="Lage O.M."/>
            <person name="Pohl T."/>
            <person name="Merkel B.J."/>
            <person name="Hornburger P."/>
            <person name="Mueller R.-W."/>
            <person name="Bruemmer F."/>
            <person name="Labrenz M."/>
            <person name="Spormann A.M."/>
            <person name="Op Den Camp H."/>
            <person name="Overmann J."/>
            <person name="Amann R."/>
            <person name="Jetten M.S.M."/>
            <person name="Mascher T."/>
            <person name="Medema M.H."/>
            <person name="Devos D.P."/>
            <person name="Kaster A.-K."/>
            <person name="Ovreas L."/>
            <person name="Rohde M."/>
            <person name="Galperin M.Y."/>
            <person name="Jogler C."/>
        </authorList>
    </citation>
    <scope>NUCLEOTIDE SEQUENCE [LARGE SCALE GENOMIC DNA]</scope>
    <source>
        <strain evidence="3 4">Pla144</strain>
    </source>
</reference>
<sequence>MSTIQSFETLQEVLEPLGAIRNENDDLGEWIHDSFAALEKLHEELTQWQSELARKETELNLRADSLEKYPQIESDVQTHLAQLENELASVKEESKKLEEANSGQLLEFEELESECTKLKEELATAHEQINQLESSLVFEQQRSGADRELWQEEFRQLRDALDEYHARLFTRLEKVTIRNEEAVSDQPIPTTSARSIAKSAELRQSAKSRRKPKK</sequence>
<organism evidence="3 4">
    <name type="scientific">Bythopirellula polymerisocia</name>
    <dbReference type="NCBI Taxonomy" id="2528003"/>
    <lineage>
        <taxon>Bacteria</taxon>
        <taxon>Pseudomonadati</taxon>
        <taxon>Planctomycetota</taxon>
        <taxon>Planctomycetia</taxon>
        <taxon>Pirellulales</taxon>
        <taxon>Lacipirellulaceae</taxon>
        <taxon>Bythopirellula</taxon>
    </lineage>
</organism>
<proteinExistence type="predicted"/>
<evidence type="ECO:0000313" key="3">
    <source>
        <dbReference type="EMBL" id="TWU28565.1"/>
    </source>
</evidence>
<dbReference type="AlphaFoldDB" id="A0A5C6CXF6"/>
<comment type="caution">
    <text evidence="3">The sequence shown here is derived from an EMBL/GenBank/DDBJ whole genome shotgun (WGS) entry which is preliminary data.</text>
</comment>
<dbReference type="EMBL" id="SJPS01000002">
    <property type="protein sequence ID" value="TWU28565.1"/>
    <property type="molecule type" value="Genomic_DNA"/>
</dbReference>
<keyword evidence="1" id="KW-0175">Coiled coil</keyword>
<evidence type="ECO:0000313" key="4">
    <source>
        <dbReference type="Proteomes" id="UP000318437"/>
    </source>
</evidence>
<protein>
    <submittedName>
        <fullName evidence="3">Chromosome partition protein Smc</fullName>
    </submittedName>
</protein>
<evidence type="ECO:0000256" key="1">
    <source>
        <dbReference type="SAM" id="Coils"/>
    </source>
</evidence>
<dbReference type="RefSeq" id="WP_146450164.1">
    <property type="nucleotide sequence ID" value="NZ_SJPS01000002.1"/>
</dbReference>
<dbReference type="OrthoDB" id="9843785at2"/>
<gene>
    <name evidence="3" type="primary">smc_3</name>
    <name evidence="3" type="ORF">Pla144_18560</name>
</gene>
<feature type="coiled-coil region" evidence="1">
    <location>
        <begin position="38"/>
        <end position="167"/>
    </location>
</feature>
<accession>A0A5C6CXF6</accession>
<name>A0A5C6CXF6_9BACT</name>
<dbReference type="Proteomes" id="UP000318437">
    <property type="component" value="Unassembled WGS sequence"/>
</dbReference>